<dbReference type="AlphaFoldDB" id="A0A372ZMR3"/>
<keyword evidence="3" id="KW-1185">Reference proteome</keyword>
<sequence length="63" mass="6903">MIHEEFREGHRTWSPTPQLPKLAPPVDRTGHTGGALGQAPGVEADAFWDQLANTALQVIPKLF</sequence>
<protein>
    <submittedName>
        <fullName evidence="2">Uncharacterized protein</fullName>
    </submittedName>
</protein>
<organism evidence="2 3">
    <name type="scientific">Kitasatospora xanthocidica</name>
    <dbReference type="NCBI Taxonomy" id="83382"/>
    <lineage>
        <taxon>Bacteria</taxon>
        <taxon>Bacillati</taxon>
        <taxon>Actinomycetota</taxon>
        <taxon>Actinomycetes</taxon>
        <taxon>Kitasatosporales</taxon>
        <taxon>Streptomycetaceae</taxon>
        <taxon>Kitasatospora</taxon>
    </lineage>
</organism>
<proteinExistence type="predicted"/>
<evidence type="ECO:0000256" key="1">
    <source>
        <dbReference type="SAM" id="MobiDB-lite"/>
    </source>
</evidence>
<comment type="caution">
    <text evidence="2">The sequence shown here is derived from an EMBL/GenBank/DDBJ whole genome shotgun (WGS) entry which is preliminary data.</text>
</comment>
<evidence type="ECO:0000313" key="3">
    <source>
        <dbReference type="Proteomes" id="UP000263377"/>
    </source>
</evidence>
<name>A0A372ZMR3_9ACTN</name>
<feature type="region of interest" description="Disordered" evidence="1">
    <location>
        <begin position="1"/>
        <end position="38"/>
    </location>
</feature>
<dbReference type="Proteomes" id="UP000263377">
    <property type="component" value="Unassembled WGS sequence"/>
</dbReference>
<evidence type="ECO:0000313" key="2">
    <source>
        <dbReference type="EMBL" id="RGD57188.1"/>
    </source>
</evidence>
<reference evidence="2 3" key="1">
    <citation type="submission" date="2018-08" db="EMBL/GenBank/DDBJ databases">
        <title>Diversity &amp; Physiological Properties of Lignin-Decomposing Actinobacteria from Soil.</title>
        <authorList>
            <person name="Roh S.G."/>
            <person name="Kim S.B."/>
        </authorList>
    </citation>
    <scope>NUCLEOTIDE SEQUENCE [LARGE SCALE GENOMIC DNA]</scope>
    <source>
        <strain evidence="2 3">MMS17-GH009</strain>
    </source>
</reference>
<feature type="compositionally biased region" description="Basic and acidic residues" evidence="1">
    <location>
        <begin position="1"/>
        <end position="11"/>
    </location>
</feature>
<dbReference type="RefSeq" id="WP_117486003.1">
    <property type="nucleotide sequence ID" value="NZ_QVIG01000001.1"/>
</dbReference>
<accession>A0A372ZMR3</accession>
<dbReference type="EMBL" id="QVIG01000001">
    <property type="protein sequence ID" value="RGD57188.1"/>
    <property type="molecule type" value="Genomic_DNA"/>
</dbReference>
<gene>
    <name evidence="2" type="ORF">DR950_04700</name>
</gene>